<sequence length="37" mass="4406">MINTAIRPKGLLHGQSGGVFSFRRQTVRFLFHRRRKH</sequence>
<reference evidence="1" key="1">
    <citation type="journal article" date="2021" name="Proc. Natl. Acad. Sci. U.S.A.">
        <title>A Catalog of Tens of Thousands of Viruses from Human Metagenomes Reveals Hidden Associations with Chronic Diseases.</title>
        <authorList>
            <person name="Tisza M.J."/>
            <person name="Buck C.B."/>
        </authorList>
    </citation>
    <scope>NUCLEOTIDE SEQUENCE</scope>
    <source>
        <strain evidence="1">CtFWA4</strain>
    </source>
</reference>
<name>A0A8S5LIP0_9CAUD</name>
<protein>
    <submittedName>
        <fullName evidence="1">Uncharacterized protein</fullName>
    </submittedName>
</protein>
<evidence type="ECO:0000313" key="1">
    <source>
        <dbReference type="EMBL" id="DAD69965.1"/>
    </source>
</evidence>
<organism evidence="1">
    <name type="scientific">Caudovirales sp. ctFWA4</name>
    <dbReference type="NCBI Taxonomy" id="2827628"/>
    <lineage>
        <taxon>Viruses</taxon>
        <taxon>Duplodnaviria</taxon>
        <taxon>Heunggongvirae</taxon>
        <taxon>Uroviricota</taxon>
        <taxon>Caudoviricetes</taxon>
    </lineage>
</organism>
<proteinExistence type="predicted"/>
<accession>A0A8S5LIP0</accession>
<dbReference type="EMBL" id="BK015858">
    <property type="protein sequence ID" value="DAD69965.1"/>
    <property type="molecule type" value="Genomic_DNA"/>
</dbReference>